<evidence type="ECO:0000313" key="4">
    <source>
        <dbReference type="Proteomes" id="UP001152797"/>
    </source>
</evidence>
<evidence type="ECO:0000313" key="3">
    <source>
        <dbReference type="EMBL" id="CAL4805189.1"/>
    </source>
</evidence>
<name>A0A9P1GN50_9DINO</name>
<feature type="compositionally biased region" description="Basic and acidic residues" evidence="1">
    <location>
        <begin position="108"/>
        <end position="117"/>
    </location>
</feature>
<feature type="region of interest" description="Disordered" evidence="1">
    <location>
        <begin position="190"/>
        <end position="403"/>
    </location>
</feature>
<reference evidence="3 4" key="2">
    <citation type="submission" date="2024-05" db="EMBL/GenBank/DDBJ databases">
        <authorList>
            <person name="Chen Y."/>
            <person name="Shah S."/>
            <person name="Dougan E. K."/>
            <person name="Thang M."/>
            <person name="Chan C."/>
        </authorList>
    </citation>
    <scope>NUCLEOTIDE SEQUENCE [LARGE SCALE GENOMIC DNA]</scope>
</reference>
<evidence type="ECO:0000256" key="1">
    <source>
        <dbReference type="SAM" id="MobiDB-lite"/>
    </source>
</evidence>
<feature type="compositionally biased region" description="Basic and acidic residues" evidence="1">
    <location>
        <begin position="291"/>
        <end position="324"/>
    </location>
</feature>
<proteinExistence type="predicted"/>
<reference evidence="2" key="1">
    <citation type="submission" date="2022-10" db="EMBL/GenBank/DDBJ databases">
        <authorList>
            <person name="Chen Y."/>
            <person name="Dougan E. K."/>
            <person name="Chan C."/>
            <person name="Rhodes N."/>
            <person name="Thang M."/>
        </authorList>
    </citation>
    <scope>NUCLEOTIDE SEQUENCE</scope>
</reference>
<dbReference type="EMBL" id="CAMXCT030006661">
    <property type="protein sequence ID" value="CAL4805189.1"/>
    <property type="molecule type" value="Genomic_DNA"/>
</dbReference>
<evidence type="ECO:0000313" key="2">
    <source>
        <dbReference type="EMBL" id="CAI4017877.1"/>
    </source>
</evidence>
<dbReference type="AlphaFoldDB" id="A0A9P1GN50"/>
<organism evidence="2">
    <name type="scientific">Cladocopium goreaui</name>
    <dbReference type="NCBI Taxonomy" id="2562237"/>
    <lineage>
        <taxon>Eukaryota</taxon>
        <taxon>Sar</taxon>
        <taxon>Alveolata</taxon>
        <taxon>Dinophyceae</taxon>
        <taxon>Suessiales</taxon>
        <taxon>Symbiodiniaceae</taxon>
        <taxon>Cladocopium</taxon>
    </lineage>
</organism>
<protein>
    <submittedName>
        <fullName evidence="2">Uncharacterized protein</fullName>
    </submittedName>
</protein>
<accession>A0A9P1GN50</accession>
<feature type="compositionally biased region" description="Basic and acidic residues" evidence="1">
    <location>
        <begin position="190"/>
        <end position="203"/>
    </location>
</feature>
<sequence length="432" mass="47328">MSGIALSTDKLQLCPRASLSGLHLLCLRTSCSYAYGLATLARHVWRTSCVYGPAASTDQPRLRLRASGRFVSGMALPTGALSPTLKPKAAVADATLDKTKEGASAPGHRLDGQDGKRSKGSGAVANRWDWKAKVEKNVHKETWHLKENPKSKGQQQPPEPAVPPRSSSLSSWYDKPRYDWDYVTFRSDRERSHLRDRGHSRSGERRRRRSHSTDRRDRRRRAGSRERARSSGRNRERERSSDRNRERARSSDGHRLRGKESVRDATRRPRCAHGDDVRLEKVASAYASGGSRDKKEAQAAGKRDAKEKTNDTETKEPRTDKVLPEQEEEGGSSDYSYTYESSSTGEDGAKETPSVPATEKAQNLVSAKTGAGKKPGPVASAPAPVAAASGAPALGSKKPTGKVESVERLSLLYNSFLRTAMEAVHGMESGGQ</sequence>
<feature type="region of interest" description="Disordered" evidence="1">
    <location>
        <begin position="98"/>
        <end position="170"/>
    </location>
</feature>
<feature type="compositionally biased region" description="Basic and acidic residues" evidence="1">
    <location>
        <begin position="128"/>
        <end position="150"/>
    </location>
</feature>
<feature type="compositionally biased region" description="Basic and acidic residues" evidence="1">
    <location>
        <begin position="223"/>
        <end position="281"/>
    </location>
</feature>
<feature type="compositionally biased region" description="Low complexity" evidence="1">
    <location>
        <begin position="332"/>
        <end position="346"/>
    </location>
</feature>
<gene>
    <name evidence="2" type="ORF">C1SCF055_LOCUS42488</name>
</gene>
<feature type="compositionally biased region" description="Low complexity" evidence="1">
    <location>
        <begin position="370"/>
        <end position="393"/>
    </location>
</feature>
<comment type="caution">
    <text evidence="2">The sequence shown here is derived from an EMBL/GenBank/DDBJ whole genome shotgun (WGS) entry which is preliminary data.</text>
</comment>
<keyword evidence="4" id="KW-1185">Reference proteome</keyword>
<dbReference type="Proteomes" id="UP001152797">
    <property type="component" value="Unassembled WGS sequence"/>
</dbReference>
<dbReference type="EMBL" id="CAMXCT010006661">
    <property type="protein sequence ID" value="CAI4017877.1"/>
    <property type="molecule type" value="Genomic_DNA"/>
</dbReference>
<dbReference type="EMBL" id="CAMXCT020006661">
    <property type="protein sequence ID" value="CAL1171252.1"/>
    <property type="molecule type" value="Genomic_DNA"/>
</dbReference>